<name>A0A1I0WW26_9CLOT</name>
<evidence type="ECO:0000313" key="3">
    <source>
        <dbReference type="Proteomes" id="UP000198619"/>
    </source>
</evidence>
<evidence type="ECO:0000313" key="2">
    <source>
        <dbReference type="EMBL" id="SFA92774.1"/>
    </source>
</evidence>
<keyword evidence="1" id="KW-0812">Transmembrane</keyword>
<organism evidence="2 3">
    <name type="scientific">Clostridium frigidicarnis</name>
    <dbReference type="NCBI Taxonomy" id="84698"/>
    <lineage>
        <taxon>Bacteria</taxon>
        <taxon>Bacillati</taxon>
        <taxon>Bacillota</taxon>
        <taxon>Clostridia</taxon>
        <taxon>Eubacteriales</taxon>
        <taxon>Clostridiaceae</taxon>
        <taxon>Clostridium</taxon>
    </lineage>
</organism>
<sequence length="309" mass="35091">MKIRVVILKKRQIILSLIIILFIILTFSLLSYFMKNSTTEAITLINDNKVIKEDLNGDGSKDTLYINNKDNKYYMEISTGSEVQHISCNKKLDTLGSFNPCWPMRLEIKDISRNRTPEIFIQSSENSLPVQHVFTYNNNKFNDIFCSNGNFLGFLDSNNSRTPKFLSGDIKNGTLDIGYYILNNNELKNYSFDKTVFPGAKSIVDFVSYMESLPYGEEFKPDVFYDGLSGNALYAIGKISAECSEVTFLDGYFVDTAWGNDGNILGLECFFNFKGSLKDSTNFTAYSLKVILKPDPTCNNEFKIYSITI</sequence>
<reference evidence="2 3" key="1">
    <citation type="submission" date="2016-10" db="EMBL/GenBank/DDBJ databases">
        <authorList>
            <person name="de Groot N.N."/>
        </authorList>
    </citation>
    <scope>NUCLEOTIDE SEQUENCE [LARGE SCALE GENOMIC DNA]</scope>
    <source>
        <strain evidence="2 3">DSM 12271</strain>
    </source>
</reference>
<gene>
    <name evidence="2" type="ORF">SAMN04488528_1006101</name>
</gene>
<dbReference type="STRING" id="84698.SAMN04488528_1006101"/>
<dbReference type="EMBL" id="FOKI01000006">
    <property type="protein sequence ID" value="SFA92774.1"/>
    <property type="molecule type" value="Genomic_DNA"/>
</dbReference>
<keyword evidence="1" id="KW-1133">Transmembrane helix</keyword>
<evidence type="ECO:0008006" key="4">
    <source>
        <dbReference type="Google" id="ProtNLM"/>
    </source>
</evidence>
<dbReference type="AlphaFoldDB" id="A0A1I0WW26"/>
<keyword evidence="3" id="KW-1185">Reference proteome</keyword>
<keyword evidence="1" id="KW-0472">Membrane</keyword>
<dbReference type="Proteomes" id="UP000198619">
    <property type="component" value="Unassembled WGS sequence"/>
</dbReference>
<protein>
    <recommendedName>
        <fullName evidence="4">Repeat domain-containing protein</fullName>
    </recommendedName>
</protein>
<evidence type="ECO:0000256" key="1">
    <source>
        <dbReference type="SAM" id="Phobius"/>
    </source>
</evidence>
<feature type="transmembrane region" description="Helical" evidence="1">
    <location>
        <begin position="12"/>
        <end position="34"/>
    </location>
</feature>
<accession>A0A1I0WW26</accession>
<proteinExistence type="predicted"/>